<dbReference type="CDD" id="cd06257">
    <property type="entry name" value="DnaJ"/>
    <property type="match status" value="1"/>
</dbReference>
<dbReference type="PRINTS" id="PR00625">
    <property type="entry name" value="JDOMAIN"/>
</dbReference>
<dbReference type="SUPFAM" id="SSF46565">
    <property type="entry name" value="Chaperone J-domain"/>
    <property type="match status" value="1"/>
</dbReference>
<accession>A0ABT5M9H6</accession>
<dbReference type="Pfam" id="PF00226">
    <property type="entry name" value="DnaJ"/>
    <property type="match status" value="1"/>
</dbReference>
<comment type="caution">
    <text evidence="3">The sequence shown here is derived from an EMBL/GenBank/DDBJ whole genome shotgun (WGS) entry which is preliminary data.</text>
</comment>
<dbReference type="RefSeq" id="WP_273924774.1">
    <property type="nucleotide sequence ID" value="NZ_JAQSIO010000001.1"/>
</dbReference>
<proteinExistence type="predicted"/>
<organism evidence="3 4">
    <name type="scientific">Curvibacter microcysteis</name>
    <dbReference type="NCBI Taxonomy" id="3026419"/>
    <lineage>
        <taxon>Bacteria</taxon>
        <taxon>Pseudomonadati</taxon>
        <taxon>Pseudomonadota</taxon>
        <taxon>Betaproteobacteria</taxon>
        <taxon>Burkholderiales</taxon>
        <taxon>Comamonadaceae</taxon>
        <taxon>Curvibacter</taxon>
    </lineage>
</organism>
<reference evidence="3 4" key="1">
    <citation type="submission" date="2023-02" db="EMBL/GenBank/DDBJ databases">
        <title>Bacterial whole genome sequence for Curvibacter sp. HBC28.</title>
        <authorList>
            <person name="Le V."/>
            <person name="Ko S.-R."/>
            <person name="Ahn C.-Y."/>
            <person name="Oh H.-M."/>
        </authorList>
    </citation>
    <scope>NUCLEOTIDE SEQUENCE [LARGE SCALE GENOMIC DNA]</scope>
    <source>
        <strain evidence="3 4">HBC28</strain>
    </source>
</reference>
<evidence type="ECO:0000256" key="1">
    <source>
        <dbReference type="SAM" id="MobiDB-lite"/>
    </source>
</evidence>
<evidence type="ECO:0000313" key="3">
    <source>
        <dbReference type="EMBL" id="MDD0813245.1"/>
    </source>
</evidence>
<name>A0ABT5M9H6_9BURK</name>
<dbReference type="InterPro" id="IPR001623">
    <property type="entry name" value="DnaJ_domain"/>
</dbReference>
<dbReference type="EMBL" id="JAQSIO010000001">
    <property type="protein sequence ID" value="MDD0813245.1"/>
    <property type="molecule type" value="Genomic_DNA"/>
</dbReference>
<dbReference type="PANTHER" id="PTHR44240">
    <property type="entry name" value="DNAJ DOMAIN (PROKARYOTIC HEAT SHOCK PROTEIN)-RELATED"/>
    <property type="match status" value="1"/>
</dbReference>
<dbReference type="PROSITE" id="PS50076">
    <property type="entry name" value="DNAJ_2"/>
    <property type="match status" value="1"/>
</dbReference>
<feature type="region of interest" description="Disordered" evidence="1">
    <location>
        <begin position="94"/>
        <end position="139"/>
    </location>
</feature>
<dbReference type="InterPro" id="IPR036869">
    <property type="entry name" value="J_dom_sf"/>
</dbReference>
<dbReference type="SMART" id="SM00271">
    <property type="entry name" value="DnaJ"/>
    <property type="match status" value="1"/>
</dbReference>
<dbReference type="PANTHER" id="PTHR44240:SF10">
    <property type="entry name" value="J DOMAIN-CONTAINING PROTEIN"/>
    <property type="match status" value="1"/>
</dbReference>
<evidence type="ECO:0000313" key="4">
    <source>
        <dbReference type="Proteomes" id="UP001528672"/>
    </source>
</evidence>
<dbReference type="Proteomes" id="UP001528672">
    <property type="component" value="Unassembled WGS sequence"/>
</dbReference>
<keyword evidence="4" id="KW-1185">Reference proteome</keyword>
<gene>
    <name evidence="3" type="ORF">PSQ39_01240</name>
</gene>
<evidence type="ECO:0000259" key="2">
    <source>
        <dbReference type="PROSITE" id="PS50076"/>
    </source>
</evidence>
<dbReference type="InterPro" id="IPR052276">
    <property type="entry name" value="Diphthamide-biosynth_chaperone"/>
</dbReference>
<feature type="domain" description="J" evidence="2">
    <location>
        <begin position="37"/>
        <end position="102"/>
    </location>
</feature>
<protein>
    <submittedName>
        <fullName evidence="3">J domain-containing protein</fullName>
    </submittedName>
</protein>
<sequence>MSADAQTAHADLNSMQLVSRFQQGAGRTANLKGPMNSLYETLQVSPKASSQVIRAAYRCLAQHIHPDKHPDIKDGGDRLAIINQAYAILSDPEKRQSYDLKQSSPPVFVERRGRGAAAQSPTSGKRPPSSRLFSFRPLV</sequence>
<dbReference type="Gene3D" id="1.10.287.110">
    <property type="entry name" value="DnaJ domain"/>
    <property type="match status" value="1"/>
</dbReference>